<comment type="similarity">
    <text evidence="1 2">Belongs to the MEMO1 family.</text>
</comment>
<dbReference type="InterPro" id="IPR023473">
    <property type="entry name" value="AMMECR1"/>
</dbReference>
<dbReference type="Gene3D" id="3.30.1490.150">
    <property type="entry name" value="Hypothetical protein ph0010, domain 2"/>
    <property type="match status" value="1"/>
</dbReference>
<evidence type="ECO:0000259" key="3">
    <source>
        <dbReference type="PROSITE" id="PS51112"/>
    </source>
</evidence>
<dbReference type="InterPro" id="IPR027623">
    <property type="entry name" value="AmmeMemoSam_A"/>
</dbReference>
<dbReference type="HAMAP" id="MF_00055">
    <property type="entry name" value="MEMO1"/>
    <property type="match status" value="1"/>
</dbReference>
<dbReference type="EMBL" id="PHIG01000037">
    <property type="protein sequence ID" value="PJK29124.1"/>
    <property type="molecule type" value="Genomic_DNA"/>
</dbReference>
<dbReference type="NCBIfam" id="TIGR04335">
    <property type="entry name" value="AmmeMemoSam_A"/>
    <property type="match status" value="1"/>
</dbReference>
<dbReference type="InterPro" id="IPR002737">
    <property type="entry name" value="MEMO1_fam"/>
</dbReference>
<dbReference type="PANTHER" id="PTHR11060:SF0">
    <property type="entry name" value="PROTEIN MEMO1"/>
    <property type="match status" value="1"/>
</dbReference>
<dbReference type="OrthoDB" id="9782820at2"/>
<evidence type="ECO:0000256" key="2">
    <source>
        <dbReference type="HAMAP-Rule" id="MF_00055"/>
    </source>
</evidence>
<organism evidence="4 5">
    <name type="scientific">Minwuia thermotolerans</name>
    <dbReference type="NCBI Taxonomy" id="2056226"/>
    <lineage>
        <taxon>Bacteria</taxon>
        <taxon>Pseudomonadati</taxon>
        <taxon>Pseudomonadota</taxon>
        <taxon>Alphaproteobacteria</taxon>
        <taxon>Minwuiales</taxon>
        <taxon>Minwuiaceae</taxon>
        <taxon>Minwuia</taxon>
    </lineage>
</organism>
<dbReference type="InterPro" id="IPR002733">
    <property type="entry name" value="AMMECR1_domain"/>
</dbReference>
<dbReference type="Gene3D" id="3.40.830.10">
    <property type="entry name" value="LigB-like"/>
    <property type="match status" value="1"/>
</dbReference>
<dbReference type="RefSeq" id="WP_109794188.1">
    <property type="nucleotide sequence ID" value="NZ_PHIG01000037.1"/>
</dbReference>
<sequence length="465" mass="50447">MNTRPAAVAGAFYPGGREALMQSVDGLLAEAESRMAGPVMVPKAIIAPHAGYVYSGAVAASAYARVAQEPKRFSRVILLGPAHRVAFRGFALPSVDAFDTPLGPVKLDREIIDRLAARPDTETRDDAHAQEHSLEVHLPFLQRVLGDFTLVPVVVGDARPEQVADLLESVWGGDETLIVISTDLSHFHDYDTARRIDGETARKIGLMKAGSFGPEQACGSRPVNGLLLLAARLGLRITELDVRNSGDTAGSRDRVVGYGAWALTPSDGSRFADSHRDLMVTTAARALGVRLARNKRPAVNLETFPHELRTMGASFVTLNLKKRLRGCIGSLKAHRPLAEDIAWNAVSAGFEDPRFDPLTVAEFRDSEIEISVLSAPAPLTFGDEARLLAQLRPGVDGLILQDGERRGTFLPKVWESLDTPENFLAGLKVKAGLPRDHWSAEVKVWRYTTETFGGPVPRSLFTKAA</sequence>
<protein>
    <recommendedName>
        <fullName evidence="2">MEMO1 family protein CVT23_13830</fullName>
    </recommendedName>
</protein>
<dbReference type="SUPFAM" id="SSF143447">
    <property type="entry name" value="AMMECR1-like"/>
    <property type="match status" value="1"/>
</dbReference>
<proteinExistence type="inferred from homology"/>
<evidence type="ECO:0000313" key="5">
    <source>
        <dbReference type="Proteomes" id="UP000229498"/>
    </source>
</evidence>
<name>A0A2M9G0C0_9PROT</name>
<evidence type="ECO:0000256" key="1">
    <source>
        <dbReference type="ARBA" id="ARBA00006315"/>
    </source>
</evidence>
<dbReference type="PANTHER" id="PTHR11060">
    <property type="entry name" value="PROTEIN MEMO1"/>
    <property type="match status" value="1"/>
</dbReference>
<gene>
    <name evidence="4" type="ORF">CVT23_13830</name>
</gene>
<accession>A0A2M9G0C0</accession>
<dbReference type="InterPro" id="IPR027485">
    <property type="entry name" value="AMMECR1_N"/>
</dbReference>
<dbReference type="Pfam" id="PF01871">
    <property type="entry name" value="AMMECR1"/>
    <property type="match status" value="1"/>
</dbReference>
<dbReference type="NCBIfam" id="TIGR00296">
    <property type="entry name" value="TIGR00296 family protein"/>
    <property type="match status" value="1"/>
</dbReference>
<dbReference type="Pfam" id="PF01875">
    <property type="entry name" value="Memo"/>
    <property type="match status" value="1"/>
</dbReference>
<reference evidence="4 5" key="1">
    <citation type="submission" date="2017-11" db="EMBL/GenBank/DDBJ databases">
        <title>Draft genome sequence of Rhizobiales bacterium SY3-13.</title>
        <authorList>
            <person name="Sun C."/>
        </authorList>
    </citation>
    <scope>NUCLEOTIDE SEQUENCE [LARGE SCALE GENOMIC DNA]</scope>
    <source>
        <strain evidence="4 5">SY3-13</strain>
    </source>
</reference>
<dbReference type="Proteomes" id="UP000229498">
    <property type="component" value="Unassembled WGS sequence"/>
</dbReference>
<dbReference type="AlphaFoldDB" id="A0A2M9G0C0"/>
<comment type="caution">
    <text evidence="4">The sequence shown here is derived from an EMBL/GenBank/DDBJ whole genome shotgun (WGS) entry which is preliminary data.</text>
</comment>
<dbReference type="PROSITE" id="PS51112">
    <property type="entry name" value="AMMECR1"/>
    <property type="match status" value="1"/>
</dbReference>
<dbReference type="CDD" id="cd07361">
    <property type="entry name" value="MEMO_like"/>
    <property type="match status" value="1"/>
</dbReference>
<dbReference type="NCBIfam" id="TIGR04336">
    <property type="entry name" value="AmmeMemoSam_B"/>
    <property type="match status" value="1"/>
</dbReference>
<dbReference type="Gene3D" id="3.30.700.20">
    <property type="entry name" value="Hypothetical protein ph0010, domain 1"/>
    <property type="match status" value="1"/>
</dbReference>
<feature type="domain" description="AMMECR1" evidence="3">
    <location>
        <begin position="274"/>
        <end position="463"/>
    </location>
</feature>
<dbReference type="InterPro" id="IPR036071">
    <property type="entry name" value="AMMECR1_dom_sf"/>
</dbReference>
<evidence type="ECO:0000313" key="4">
    <source>
        <dbReference type="EMBL" id="PJK29124.1"/>
    </source>
</evidence>
<keyword evidence="5" id="KW-1185">Reference proteome</keyword>